<proteinExistence type="predicted"/>
<comment type="caution">
    <text evidence="1">The sequence shown here is derived from an EMBL/GenBank/DDBJ whole genome shotgun (WGS) entry which is preliminary data.</text>
</comment>
<accession>A0AA45WI99</accession>
<organism evidence="1 2">
    <name type="scientific">Venenivibrio stagnispumantis</name>
    <dbReference type="NCBI Taxonomy" id="407998"/>
    <lineage>
        <taxon>Bacteria</taxon>
        <taxon>Pseudomonadati</taxon>
        <taxon>Aquificota</taxon>
        <taxon>Aquificia</taxon>
        <taxon>Aquificales</taxon>
        <taxon>Hydrogenothermaceae</taxon>
        <taxon>Venenivibrio</taxon>
    </lineage>
</organism>
<protein>
    <submittedName>
        <fullName evidence="1">Uncharacterized protein</fullName>
    </submittedName>
</protein>
<sequence>MENISEAPVFYIDAEFEKLKQKWKIIEFLEKEGVNQNFLRNLEDLSLSKDDYPISKFLSLLRKNESNI</sequence>
<dbReference type="EMBL" id="FXTX01000001">
    <property type="protein sequence ID" value="SMP00295.1"/>
    <property type="molecule type" value="Genomic_DNA"/>
</dbReference>
<dbReference type="AlphaFoldDB" id="A0AA45WI99"/>
<dbReference type="Proteomes" id="UP001157947">
    <property type="component" value="Unassembled WGS sequence"/>
</dbReference>
<gene>
    <name evidence="1" type="ORF">SAMN06264868_10140</name>
</gene>
<evidence type="ECO:0000313" key="2">
    <source>
        <dbReference type="Proteomes" id="UP001157947"/>
    </source>
</evidence>
<dbReference type="RefSeq" id="WP_265133731.1">
    <property type="nucleotide sequence ID" value="NZ_FXTX01000001.1"/>
</dbReference>
<reference evidence="1" key="1">
    <citation type="submission" date="2017-05" db="EMBL/GenBank/DDBJ databases">
        <authorList>
            <person name="Varghese N."/>
            <person name="Submissions S."/>
        </authorList>
    </citation>
    <scope>NUCLEOTIDE SEQUENCE</scope>
    <source>
        <strain evidence="1">DSM 18763</strain>
    </source>
</reference>
<name>A0AA45WI99_9AQUI</name>
<keyword evidence="2" id="KW-1185">Reference proteome</keyword>
<evidence type="ECO:0000313" key="1">
    <source>
        <dbReference type="EMBL" id="SMP00295.1"/>
    </source>
</evidence>